<feature type="domain" description="AB hydrolase-1" evidence="1">
    <location>
        <begin position="10"/>
        <end position="169"/>
    </location>
</feature>
<dbReference type="InterPro" id="IPR029058">
    <property type="entry name" value="AB_hydrolase_fold"/>
</dbReference>
<keyword evidence="3" id="KW-1185">Reference proteome</keyword>
<dbReference type="OrthoDB" id="1263307at2759"/>
<dbReference type="Pfam" id="PF12697">
    <property type="entry name" value="Abhydrolase_6"/>
    <property type="match status" value="1"/>
</dbReference>
<keyword evidence="2" id="KW-0378">Hydrolase</keyword>
<dbReference type="InterPro" id="IPR052897">
    <property type="entry name" value="Sec-Metab_Biosynth_Hydrolase"/>
</dbReference>
<name>A0A9Q9AS77_9PEZI</name>
<dbReference type="EMBL" id="CP099422">
    <property type="protein sequence ID" value="USW53664.1"/>
    <property type="molecule type" value="Genomic_DNA"/>
</dbReference>
<dbReference type="PANTHER" id="PTHR37017:SF11">
    <property type="entry name" value="ESTERASE_LIPASE_THIOESTERASE DOMAIN-CONTAINING PROTEIN"/>
    <property type="match status" value="1"/>
</dbReference>
<protein>
    <submittedName>
        <fullName evidence="2">Alpha/beta hydrolase-1</fullName>
    </submittedName>
</protein>
<dbReference type="PANTHER" id="PTHR37017">
    <property type="entry name" value="AB HYDROLASE-1 DOMAIN-CONTAINING PROTEIN-RELATED"/>
    <property type="match status" value="1"/>
</dbReference>
<dbReference type="InterPro" id="IPR000073">
    <property type="entry name" value="AB_hydrolase_1"/>
</dbReference>
<accession>A0A9Q9AS77</accession>
<evidence type="ECO:0000259" key="1">
    <source>
        <dbReference type="Pfam" id="PF12697"/>
    </source>
</evidence>
<dbReference type="SUPFAM" id="SSF53474">
    <property type="entry name" value="alpha/beta-Hydrolases"/>
    <property type="match status" value="1"/>
</dbReference>
<evidence type="ECO:0000313" key="2">
    <source>
        <dbReference type="EMBL" id="USW53664.1"/>
    </source>
</evidence>
<dbReference type="Gene3D" id="3.40.50.1820">
    <property type="entry name" value="alpha/beta hydrolase"/>
    <property type="match status" value="1"/>
</dbReference>
<dbReference type="AlphaFoldDB" id="A0A9Q9AS77"/>
<dbReference type="GO" id="GO:0016787">
    <property type="term" value="F:hydrolase activity"/>
    <property type="evidence" value="ECO:0007669"/>
    <property type="project" value="UniProtKB-KW"/>
</dbReference>
<proteinExistence type="predicted"/>
<gene>
    <name evidence="2" type="ORF">Slin15195_G069830</name>
</gene>
<dbReference type="Proteomes" id="UP001056384">
    <property type="component" value="Chromosome 5"/>
</dbReference>
<sequence length="179" mass="20204">MNVELARPNQHVAVILHSAAGLIGTEAVNRVLARNETLANTAHRIRIIYLASMLEWGPIVGHLAVEGFLQMDDERGGFWCDKGYTAFYDDMREEDARPFIEALNFQKAVETPVLSSEAWRRCDATHVVCTKDRAVLPDWQVRLAQHYGMRIVKMDTAHCPFISCPKDFVGTFDGILKES</sequence>
<reference evidence="2" key="1">
    <citation type="submission" date="2022-06" db="EMBL/GenBank/DDBJ databases">
        <title>Complete genome sequences of two strains of the flax pathogen Septoria linicola.</title>
        <authorList>
            <person name="Lapalu N."/>
            <person name="Simon A."/>
            <person name="Demenou B."/>
            <person name="Paumier D."/>
            <person name="Guillot M.-P."/>
            <person name="Gout L."/>
            <person name="Valade R."/>
        </authorList>
    </citation>
    <scope>NUCLEOTIDE SEQUENCE</scope>
    <source>
        <strain evidence="2">SE15195</strain>
    </source>
</reference>
<evidence type="ECO:0000313" key="3">
    <source>
        <dbReference type="Proteomes" id="UP001056384"/>
    </source>
</evidence>
<organism evidence="2 3">
    <name type="scientific">Septoria linicola</name>
    <dbReference type="NCBI Taxonomy" id="215465"/>
    <lineage>
        <taxon>Eukaryota</taxon>
        <taxon>Fungi</taxon>
        <taxon>Dikarya</taxon>
        <taxon>Ascomycota</taxon>
        <taxon>Pezizomycotina</taxon>
        <taxon>Dothideomycetes</taxon>
        <taxon>Dothideomycetidae</taxon>
        <taxon>Mycosphaerellales</taxon>
        <taxon>Mycosphaerellaceae</taxon>
        <taxon>Septoria</taxon>
    </lineage>
</organism>